<dbReference type="PRINTS" id="PR00462">
    <property type="entry name" value="LIGNINASE"/>
</dbReference>
<keyword evidence="3" id="KW-1185">Reference proteome</keyword>
<sequence>KLFVNVQLRGTGFPGTGSHQGEVVSPLKGMMHLQTDLLLADSATNCEWQSFVNDQEKLQESFGFAMSVLAVMGQDTTNFIDCTEAVPVP</sequence>
<evidence type="ECO:0000313" key="3">
    <source>
        <dbReference type="Proteomes" id="UP000054279"/>
    </source>
</evidence>
<dbReference type="EMBL" id="KN837157">
    <property type="protein sequence ID" value="KIJ38811.1"/>
    <property type="molecule type" value="Genomic_DNA"/>
</dbReference>
<dbReference type="OrthoDB" id="2113341at2759"/>
<evidence type="ECO:0000259" key="1">
    <source>
        <dbReference type="Pfam" id="PF11895"/>
    </source>
</evidence>
<dbReference type="AlphaFoldDB" id="A0A0C9VM97"/>
<feature type="non-terminal residue" evidence="2">
    <location>
        <position position="89"/>
    </location>
</feature>
<organism evidence="2 3">
    <name type="scientific">Sphaerobolus stellatus (strain SS14)</name>
    <dbReference type="NCBI Taxonomy" id="990650"/>
    <lineage>
        <taxon>Eukaryota</taxon>
        <taxon>Fungi</taxon>
        <taxon>Dikarya</taxon>
        <taxon>Basidiomycota</taxon>
        <taxon>Agaricomycotina</taxon>
        <taxon>Agaricomycetes</taxon>
        <taxon>Phallomycetidae</taxon>
        <taxon>Geastrales</taxon>
        <taxon>Sphaerobolaceae</taxon>
        <taxon>Sphaerobolus</taxon>
    </lineage>
</organism>
<dbReference type="SUPFAM" id="SSF48113">
    <property type="entry name" value="Heme-dependent peroxidases"/>
    <property type="match status" value="1"/>
</dbReference>
<dbReference type="GO" id="GO:0020037">
    <property type="term" value="F:heme binding"/>
    <property type="evidence" value="ECO:0007669"/>
    <property type="project" value="InterPro"/>
</dbReference>
<dbReference type="GO" id="GO:0004601">
    <property type="term" value="F:peroxidase activity"/>
    <property type="evidence" value="ECO:0007669"/>
    <property type="project" value="UniProtKB-KW"/>
</dbReference>
<dbReference type="Gene3D" id="1.10.420.10">
    <property type="entry name" value="Peroxidase, domain 2"/>
    <property type="match status" value="1"/>
</dbReference>
<keyword evidence="2" id="KW-0560">Oxidoreductase</keyword>
<protein>
    <submittedName>
        <fullName evidence="2">Class II peroxidase</fullName>
    </submittedName>
</protein>
<accession>A0A0C9VM97</accession>
<feature type="non-terminal residue" evidence="2">
    <location>
        <position position="1"/>
    </location>
</feature>
<dbReference type="HOGENOM" id="CLU_2460914_0_0_1"/>
<dbReference type="GO" id="GO:0006979">
    <property type="term" value="P:response to oxidative stress"/>
    <property type="evidence" value="ECO:0007669"/>
    <property type="project" value="InterPro"/>
</dbReference>
<dbReference type="InterPro" id="IPR001621">
    <property type="entry name" value="Ligninase"/>
</dbReference>
<dbReference type="Pfam" id="PF11895">
    <property type="entry name" value="Peroxidase_ext"/>
    <property type="match status" value="1"/>
</dbReference>
<dbReference type="InterPro" id="IPR010255">
    <property type="entry name" value="Haem_peroxidase_sf"/>
</dbReference>
<name>A0A0C9VM97_SPHS4</name>
<dbReference type="Gene3D" id="1.10.520.10">
    <property type="match status" value="1"/>
</dbReference>
<gene>
    <name evidence="2" type="ORF">M422DRAFT_87389</name>
</gene>
<feature type="domain" description="Fungal ligninase C-terminal" evidence="1">
    <location>
        <begin position="57"/>
        <end position="89"/>
    </location>
</feature>
<keyword evidence="2" id="KW-0575">Peroxidase</keyword>
<evidence type="ECO:0000313" key="2">
    <source>
        <dbReference type="EMBL" id="KIJ38811.1"/>
    </source>
</evidence>
<proteinExistence type="predicted"/>
<dbReference type="InterPro" id="IPR024589">
    <property type="entry name" value="Ligninase_C"/>
</dbReference>
<dbReference type="Proteomes" id="UP000054279">
    <property type="component" value="Unassembled WGS sequence"/>
</dbReference>
<reference evidence="2 3" key="1">
    <citation type="submission" date="2014-06" db="EMBL/GenBank/DDBJ databases">
        <title>Evolutionary Origins and Diversification of the Mycorrhizal Mutualists.</title>
        <authorList>
            <consortium name="DOE Joint Genome Institute"/>
            <consortium name="Mycorrhizal Genomics Consortium"/>
            <person name="Kohler A."/>
            <person name="Kuo A."/>
            <person name="Nagy L.G."/>
            <person name="Floudas D."/>
            <person name="Copeland A."/>
            <person name="Barry K.W."/>
            <person name="Cichocki N."/>
            <person name="Veneault-Fourrey C."/>
            <person name="LaButti K."/>
            <person name="Lindquist E.A."/>
            <person name="Lipzen A."/>
            <person name="Lundell T."/>
            <person name="Morin E."/>
            <person name="Murat C."/>
            <person name="Riley R."/>
            <person name="Ohm R."/>
            <person name="Sun H."/>
            <person name="Tunlid A."/>
            <person name="Henrissat B."/>
            <person name="Grigoriev I.V."/>
            <person name="Hibbett D.S."/>
            <person name="Martin F."/>
        </authorList>
    </citation>
    <scope>NUCLEOTIDE SEQUENCE [LARGE SCALE GENOMIC DNA]</scope>
    <source>
        <strain evidence="2 3">SS14</strain>
    </source>
</reference>